<gene>
    <name evidence="2" type="ORF">CCHLO57077_00010352</name>
</gene>
<comment type="caution">
    <text evidence="2">The sequence shown here is derived from an EMBL/GenBank/DDBJ whole genome shotgun (WGS) entry which is preliminary data.</text>
</comment>
<proteinExistence type="predicted"/>
<evidence type="ECO:0000313" key="2">
    <source>
        <dbReference type="EMBL" id="CAI6086439.1"/>
    </source>
</evidence>
<accession>A0AA35LZ22</accession>
<dbReference type="Proteomes" id="UP001160390">
    <property type="component" value="Unassembled WGS sequence"/>
</dbReference>
<organism evidence="2 3">
    <name type="scientific">Clonostachys chloroleuca</name>
    <dbReference type="NCBI Taxonomy" id="1926264"/>
    <lineage>
        <taxon>Eukaryota</taxon>
        <taxon>Fungi</taxon>
        <taxon>Dikarya</taxon>
        <taxon>Ascomycota</taxon>
        <taxon>Pezizomycotina</taxon>
        <taxon>Sordariomycetes</taxon>
        <taxon>Hypocreomycetidae</taxon>
        <taxon>Hypocreales</taxon>
        <taxon>Bionectriaceae</taxon>
        <taxon>Clonostachys</taxon>
    </lineage>
</organism>
<feature type="compositionally biased region" description="Basic and acidic residues" evidence="1">
    <location>
        <begin position="1"/>
        <end position="20"/>
    </location>
</feature>
<feature type="region of interest" description="Disordered" evidence="1">
    <location>
        <begin position="1"/>
        <end position="22"/>
    </location>
</feature>
<reference evidence="2" key="1">
    <citation type="submission" date="2023-01" db="EMBL/GenBank/DDBJ databases">
        <authorList>
            <person name="Piombo E."/>
        </authorList>
    </citation>
    <scope>NUCLEOTIDE SEQUENCE</scope>
</reference>
<dbReference type="EMBL" id="CABFNP030000786">
    <property type="protein sequence ID" value="CAI6086439.1"/>
    <property type="molecule type" value="Genomic_DNA"/>
</dbReference>
<dbReference type="AlphaFoldDB" id="A0AA35LZ22"/>
<protein>
    <submittedName>
        <fullName evidence="2">Uncharacterized protein</fullName>
    </submittedName>
</protein>
<name>A0AA35LZ22_9HYPO</name>
<evidence type="ECO:0000256" key="1">
    <source>
        <dbReference type="SAM" id="MobiDB-lite"/>
    </source>
</evidence>
<evidence type="ECO:0000313" key="3">
    <source>
        <dbReference type="Proteomes" id="UP001160390"/>
    </source>
</evidence>
<keyword evidence="3" id="KW-1185">Reference proteome</keyword>
<sequence length="115" mass="12916">MTKGEEETNSHVPAHFDPRYLRGPTWATPSRNSYVPAPCRCLVRHRWRPGHPQPPWLTTPLQLLSTVEQSRSGSACNASWKQDAILPSVGKFLSSAAFRFSSFLLSLKQRSISPI</sequence>